<evidence type="ECO:0000256" key="8">
    <source>
        <dbReference type="RuleBase" id="RU362097"/>
    </source>
</evidence>
<evidence type="ECO:0000313" key="9">
    <source>
        <dbReference type="EMBL" id="SDN18502.1"/>
    </source>
</evidence>
<dbReference type="GO" id="GO:0009279">
    <property type="term" value="C:cell outer membrane"/>
    <property type="evidence" value="ECO:0007669"/>
    <property type="project" value="UniProtKB-SubCell"/>
</dbReference>
<dbReference type="PROSITE" id="PS51257">
    <property type="entry name" value="PROKAR_LIPOPROTEIN"/>
    <property type="match status" value="1"/>
</dbReference>
<comment type="subcellular location">
    <subcellularLocation>
        <location evidence="8">Cell outer membrane</location>
        <topology evidence="8">Lipid-anchor</topology>
    </subcellularLocation>
</comment>
<dbReference type="AlphaFoldDB" id="A0A1G9ZAL8"/>
<sequence>MSLKHFAPALLALALSACAVGPDYRKPEEAPARIDTAGATYDKARYEDAWWRQFDDPVLEQLVQQALRENRDLRVAFARVRASRAIRDDVANDRFPTVTSRASAEIGKGQIPGQTESRVNQERYDLGLDMIWEVDLFGRVQRALESSDAQSEAALADLQQLQVSLIAELADAYGQLRGAQLRERIARSNLENQRESRDLTIQRRDAGIGNELDVQRSEARLAATEASVPQLQAEEVRQQNRIATLLGQRPDQLSVDLSPKKLPAIAKALPIGDPGQLLRRRPDIAAAERRLASATADVGVATADLFPRVSLGGFLGFTAGRGSQIGSSAANAWAVAPSITWAAFDLGSVRARLRAAKADADGALASYEQQVLLALEESSNAFSDYGKRQQRLLSLIRQSEASRAAAQQAGIQYREGTVDFLDLLDAEREQLAAEDAQALAEVDVYRGIVAIYKALGGGWQPNA</sequence>
<protein>
    <submittedName>
        <fullName evidence="9">Outer membrane protein, multidrug efflux system</fullName>
    </submittedName>
</protein>
<gene>
    <name evidence="9" type="ORF">SAMN05216193_101435</name>
</gene>
<keyword evidence="3 8" id="KW-0812">Transmembrane</keyword>
<dbReference type="NCBIfam" id="TIGR01845">
    <property type="entry name" value="outer_NodT"/>
    <property type="match status" value="1"/>
</dbReference>
<dbReference type="OrthoDB" id="9770517at2"/>
<dbReference type="Pfam" id="PF02321">
    <property type="entry name" value="OEP"/>
    <property type="match status" value="2"/>
</dbReference>
<dbReference type="GO" id="GO:0015562">
    <property type="term" value="F:efflux transmembrane transporter activity"/>
    <property type="evidence" value="ECO:0007669"/>
    <property type="project" value="InterPro"/>
</dbReference>
<evidence type="ECO:0000256" key="1">
    <source>
        <dbReference type="ARBA" id="ARBA00007613"/>
    </source>
</evidence>
<comment type="similarity">
    <text evidence="1 8">Belongs to the outer membrane factor (OMF) (TC 1.B.17) family.</text>
</comment>
<feature type="signal peptide" evidence="8">
    <location>
        <begin position="1"/>
        <end position="19"/>
    </location>
</feature>
<dbReference type="PANTHER" id="PTHR30203">
    <property type="entry name" value="OUTER MEMBRANE CATION EFFLUX PROTEIN"/>
    <property type="match status" value="1"/>
</dbReference>
<keyword evidence="2 8" id="KW-1134">Transmembrane beta strand</keyword>
<keyword evidence="8" id="KW-0732">Signal</keyword>
<evidence type="ECO:0000256" key="2">
    <source>
        <dbReference type="ARBA" id="ARBA00022452"/>
    </source>
</evidence>
<keyword evidence="6" id="KW-0998">Cell outer membrane</keyword>
<keyword evidence="10" id="KW-1185">Reference proteome</keyword>
<organism evidence="9 10">
    <name type="scientific">Pseudomonas jinjuensis</name>
    <dbReference type="NCBI Taxonomy" id="198616"/>
    <lineage>
        <taxon>Bacteria</taxon>
        <taxon>Pseudomonadati</taxon>
        <taxon>Pseudomonadota</taxon>
        <taxon>Gammaproteobacteria</taxon>
        <taxon>Pseudomonadales</taxon>
        <taxon>Pseudomonadaceae</taxon>
        <taxon>Pseudomonas</taxon>
    </lineage>
</organism>
<reference evidence="10" key="1">
    <citation type="submission" date="2016-10" db="EMBL/GenBank/DDBJ databases">
        <authorList>
            <person name="Varghese N."/>
            <person name="Submissions S."/>
        </authorList>
    </citation>
    <scope>NUCLEOTIDE SEQUENCE [LARGE SCALE GENOMIC DNA]</scope>
    <source>
        <strain evidence="10">JCM 21621</strain>
    </source>
</reference>
<dbReference type="PANTHER" id="PTHR30203:SF25">
    <property type="entry name" value="OUTER MEMBRANE PROTEIN-RELATED"/>
    <property type="match status" value="1"/>
</dbReference>
<evidence type="ECO:0000256" key="6">
    <source>
        <dbReference type="ARBA" id="ARBA00023237"/>
    </source>
</evidence>
<dbReference type="STRING" id="198616.SAMN05216193_101435"/>
<keyword evidence="4 8" id="KW-0472">Membrane</keyword>
<feature type="chain" id="PRO_5017104444" evidence="8">
    <location>
        <begin position="20"/>
        <end position="463"/>
    </location>
</feature>
<accession>A0A1G9ZAL8</accession>
<dbReference type="Gene3D" id="1.20.1600.10">
    <property type="entry name" value="Outer membrane efflux proteins (OEP)"/>
    <property type="match status" value="1"/>
</dbReference>
<dbReference type="Proteomes" id="UP000242957">
    <property type="component" value="Unassembled WGS sequence"/>
</dbReference>
<proteinExistence type="inferred from homology"/>
<evidence type="ECO:0000256" key="4">
    <source>
        <dbReference type="ARBA" id="ARBA00023136"/>
    </source>
</evidence>
<evidence type="ECO:0000256" key="3">
    <source>
        <dbReference type="ARBA" id="ARBA00022692"/>
    </source>
</evidence>
<evidence type="ECO:0000256" key="5">
    <source>
        <dbReference type="ARBA" id="ARBA00023139"/>
    </source>
</evidence>
<dbReference type="RefSeq" id="WP_084313169.1">
    <property type="nucleotide sequence ID" value="NZ_FNIJ01000001.1"/>
</dbReference>
<dbReference type="SUPFAM" id="SSF56954">
    <property type="entry name" value="Outer membrane efflux proteins (OEP)"/>
    <property type="match status" value="1"/>
</dbReference>
<keyword evidence="5 8" id="KW-0564">Palmitate</keyword>
<dbReference type="InterPro" id="IPR003423">
    <property type="entry name" value="OMP_efflux"/>
</dbReference>
<dbReference type="Gene3D" id="2.20.200.10">
    <property type="entry name" value="Outer membrane efflux proteins (OEP)"/>
    <property type="match status" value="1"/>
</dbReference>
<keyword evidence="7 8" id="KW-0449">Lipoprotein</keyword>
<dbReference type="InterPro" id="IPR010131">
    <property type="entry name" value="MdtP/NodT-like"/>
</dbReference>
<name>A0A1G9ZAL8_9PSED</name>
<evidence type="ECO:0000256" key="7">
    <source>
        <dbReference type="ARBA" id="ARBA00023288"/>
    </source>
</evidence>
<evidence type="ECO:0000313" key="10">
    <source>
        <dbReference type="Proteomes" id="UP000242957"/>
    </source>
</evidence>
<dbReference type="EMBL" id="FNIJ01000001">
    <property type="protein sequence ID" value="SDN18502.1"/>
    <property type="molecule type" value="Genomic_DNA"/>
</dbReference>